<name>A0ABN6M7A5_9BACT</name>
<evidence type="ECO:0000313" key="4">
    <source>
        <dbReference type="Proteomes" id="UP000830055"/>
    </source>
</evidence>
<protein>
    <submittedName>
        <fullName evidence="3">Terminase</fullName>
    </submittedName>
</protein>
<accession>A0ABN6M7A5</accession>
<dbReference type="Pfam" id="PF20454">
    <property type="entry name" value="GpA_nuclease"/>
    <property type="match status" value="1"/>
</dbReference>
<dbReference type="Pfam" id="PF05876">
    <property type="entry name" value="GpA_ATPase"/>
    <property type="match status" value="1"/>
</dbReference>
<evidence type="ECO:0000313" key="3">
    <source>
        <dbReference type="EMBL" id="BDD88717.1"/>
    </source>
</evidence>
<dbReference type="InterPro" id="IPR046454">
    <property type="entry name" value="GpA_endonuclease"/>
</dbReference>
<proteinExistence type="predicted"/>
<dbReference type="InterPro" id="IPR046453">
    <property type="entry name" value="GpA_ATPase"/>
</dbReference>
<keyword evidence="4" id="KW-1185">Reference proteome</keyword>
<evidence type="ECO:0000259" key="1">
    <source>
        <dbReference type="Pfam" id="PF05876"/>
    </source>
</evidence>
<dbReference type="EMBL" id="AP025516">
    <property type="protein sequence ID" value="BDD88717.1"/>
    <property type="molecule type" value="Genomic_DNA"/>
</dbReference>
<reference evidence="3 4" key="1">
    <citation type="submission" date="2022-01" db="EMBL/GenBank/DDBJ databases">
        <title>Desulfofustis limnae sp. nov., a novel mesophilic sulfate-reducing bacterium isolated from marsh soil.</title>
        <authorList>
            <person name="Watanabe M."/>
            <person name="Takahashi A."/>
            <person name="Kojima H."/>
            <person name="Fukui M."/>
        </authorList>
    </citation>
    <scope>NUCLEOTIDE SEQUENCE [LARGE SCALE GENOMIC DNA]</scope>
    <source>
        <strain evidence="3 4">PPLL</strain>
    </source>
</reference>
<dbReference type="RefSeq" id="WP_284152051.1">
    <property type="nucleotide sequence ID" value="NZ_AP025516.1"/>
</dbReference>
<evidence type="ECO:0000259" key="2">
    <source>
        <dbReference type="Pfam" id="PF20454"/>
    </source>
</evidence>
<dbReference type="Proteomes" id="UP000830055">
    <property type="component" value="Chromosome"/>
</dbReference>
<gene>
    <name evidence="3" type="ORF">DPPLL_30820</name>
</gene>
<feature type="domain" description="Terminase large subunit GpA endonuclease" evidence="2">
    <location>
        <begin position="358"/>
        <end position="631"/>
    </location>
</feature>
<organism evidence="3 4">
    <name type="scientific">Desulfofustis limnaeus</name>
    <dbReference type="NCBI Taxonomy" id="2740163"/>
    <lineage>
        <taxon>Bacteria</taxon>
        <taxon>Pseudomonadati</taxon>
        <taxon>Thermodesulfobacteriota</taxon>
        <taxon>Desulfobulbia</taxon>
        <taxon>Desulfobulbales</taxon>
        <taxon>Desulfocapsaceae</taxon>
        <taxon>Desulfofustis</taxon>
    </lineage>
</organism>
<sequence length="647" mass="73490">MTAPAPCVDIRQSTTVRLRHAPDWLPEKYRRRAGRIRVAVRMCAGERRLLKKSRWIWPSEWAPKYRTVTYGPLKGSRWDHSFMPHFRGIMDASFFPSVRVIGNCKAPQTGSSAGVETILGFVADRKPGPAFVVYPDKDTASKRSTDYLQPMFTDSPRLRGLLTGSADDLAALRIKLKTMLVYMGWAGSVTSLGNISAMYLVGDEIDKWPEQPTKKEARTLDLFFERFRAFLFGAKAWLSSTPTLPTGPISVYLSQAQAVFDYWVRCPDCGRMELMEFDRIRFGAERDPQRVLEEKLARYVCGQCGSEWDDRARNKALQDGRWAARDRERDPKRTPVPVWDEGRELFAWLRRHRPERICFHSPAWISQLVSLSECASRFLAALTDKRAMHYFMTQIKAEGFIDYETVRETDAILALRDERPEGLVPGRGRVAALVAGVDTQDEYFRFVIRAFGWGLDQESWLIRYGSAPTLGALAQVLFGDQYRDADGLYYPLHLAVQDAMGHRTAEVYDFSRAYPGRVQPYKGAAGRRPTPKTWSTIDTYPGTNRVIPGGIKLVTCDSHHYKDQLSARLQIKPGDPGAFHLHGEAGLDYAQMMCAEYRDERGLWQCPKGKANHDWDCEMMALIAADILQIKYWPRPGEAGSPETEGS</sequence>
<feature type="domain" description="Phage terminase large subunit GpA ATPase" evidence="1">
    <location>
        <begin position="76"/>
        <end position="322"/>
    </location>
</feature>